<dbReference type="Proteomes" id="UP000515202">
    <property type="component" value="Unplaced"/>
</dbReference>
<evidence type="ECO:0000256" key="16">
    <source>
        <dbReference type="ARBA" id="ARBA00083806"/>
    </source>
</evidence>
<evidence type="ECO:0000256" key="18">
    <source>
        <dbReference type="PROSITE-ProRule" id="PRU00108"/>
    </source>
</evidence>
<dbReference type="SMART" id="SM00451">
    <property type="entry name" value="ZnF_U1"/>
    <property type="match status" value="7"/>
</dbReference>
<feature type="domain" description="C2H2-type" evidence="22">
    <location>
        <begin position="1386"/>
        <end position="1409"/>
    </location>
</feature>
<feature type="region of interest" description="Disordered" evidence="20">
    <location>
        <begin position="427"/>
        <end position="471"/>
    </location>
</feature>
<evidence type="ECO:0000256" key="4">
    <source>
        <dbReference type="ARBA" id="ARBA00022723"/>
    </source>
</evidence>
<evidence type="ECO:0000256" key="9">
    <source>
        <dbReference type="ARBA" id="ARBA00023054"/>
    </source>
</evidence>
<keyword evidence="11 18" id="KW-0371">Homeobox</keyword>
<evidence type="ECO:0000256" key="3">
    <source>
        <dbReference type="ARBA" id="ARBA00022491"/>
    </source>
</evidence>
<dbReference type="GO" id="GO:0008270">
    <property type="term" value="F:zinc ion binding"/>
    <property type="evidence" value="ECO:0007669"/>
    <property type="project" value="UniProtKB-KW"/>
</dbReference>
<evidence type="ECO:0000256" key="6">
    <source>
        <dbReference type="ARBA" id="ARBA00022771"/>
    </source>
</evidence>
<feature type="compositionally biased region" description="Low complexity" evidence="20">
    <location>
        <begin position="1789"/>
        <end position="1802"/>
    </location>
</feature>
<dbReference type="FunFam" id="1.10.10.60:FF:000058">
    <property type="entry name" value="zinc finger homeobox protein 4"/>
    <property type="match status" value="1"/>
</dbReference>
<feature type="region of interest" description="Disordered" evidence="20">
    <location>
        <begin position="1789"/>
        <end position="1901"/>
    </location>
</feature>
<feature type="compositionally biased region" description="Low complexity" evidence="20">
    <location>
        <begin position="1816"/>
        <end position="1825"/>
    </location>
</feature>
<dbReference type="PROSITE" id="PS00027">
    <property type="entry name" value="HOMEOBOX_1"/>
    <property type="match status" value="2"/>
</dbReference>
<dbReference type="CDD" id="cd00086">
    <property type="entry name" value="homeodomain"/>
    <property type="match status" value="4"/>
</dbReference>
<evidence type="ECO:0000259" key="21">
    <source>
        <dbReference type="PROSITE" id="PS50071"/>
    </source>
</evidence>
<dbReference type="FunFam" id="3.30.160.60:FF:000081">
    <property type="entry name" value="Zinc finger homeobox protein 4"/>
    <property type="match status" value="1"/>
</dbReference>
<keyword evidence="8" id="KW-0805">Transcription regulation</keyword>
<dbReference type="SUPFAM" id="SSF46689">
    <property type="entry name" value="Homeodomain-like"/>
    <property type="match status" value="4"/>
</dbReference>
<accession>A0A6P3R3S0</accession>
<evidence type="ECO:0000256" key="17">
    <source>
        <dbReference type="PROSITE-ProRule" id="PRU00042"/>
    </source>
</evidence>
<evidence type="ECO:0000313" key="25">
    <source>
        <dbReference type="RefSeq" id="XP_011374719.1"/>
    </source>
</evidence>
<organism evidence="23 25">
    <name type="scientific">Pteropus vampyrus</name>
    <name type="common">Large flying fox</name>
    <dbReference type="NCBI Taxonomy" id="132908"/>
    <lineage>
        <taxon>Eukaryota</taxon>
        <taxon>Metazoa</taxon>
        <taxon>Chordata</taxon>
        <taxon>Craniata</taxon>
        <taxon>Vertebrata</taxon>
        <taxon>Euteleostomi</taxon>
        <taxon>Mammalia</taxon>
        <taxon>Eutheria</taxon>
        <taxon>Laurasiatheria</taxon>
        <taxon>Chiroptera</taxon>
        <taxon>Yinpterochiroptera</taxon>
        <taxon>Pteropodoidea</taxon>
        <taxon>Pteropodidae</taxon>
        <taxon>Pteropodinae</taxon>
        <taxon>Pteropus</taxon>
    </lineage>
</organism>
<evidence type="ECO:0000256" key="19">
    <source>
        <dbReference type="RuleBase" id="RU000682"/>
    </source>
</evidence>
<dbReference type="RefSeq" id="XP_011374719.1">
    <property type="nucleotide sequence ID" value="XM_011376417.2"/>
</dbReference>
<feature type="region of interest" description="Disordered" evidence="20">
    <location>
        <begin position="2795"/>
        <end position="2815"/>
    </location>
</feature>
<dbReference type="SMART" id="SM00389">
    <property type="entry name" value="HOX"/>
    <property type="match status" value="4"/>
</dbReference>
<dbReference type="FunFam" id="1.10.10.60:FF:000082">
    <property type="entry name" value="Putative zinc finger homeobox protein 4"/>
    <property type="match status" value="1"/>
</dbReference>
<keyword evidence="10 18" id="KW-0238">DNA-binding</keyword>
<dbReference type="Gene3D" id="1.10.10.60">
    <property type="entry name" value="Homeodomain-like"/>
    <property type="match status" value="4"/>
</dbReference>
<feature type="compositionally biased region" description="Pro residues" evidence="20">
    <location>
        <begin position="1803"/>
        <end position="1815"/>
    </location>
</feature>
<dbReference type="InterPro" id="IPR003604">
    <property type="entry name" value="Matrin/U1-like-C_Znf_C2H2"/>
</dbReference>
<feature type="compositionally biased region" description="Polar residues" evidence="20">
    <location>
        <begin position="1367"/>
        <end position="1376"/>
    </location>
</feature>
<dbReference type="GO" id="GO:0005634">
    <property type="term" value="C:nucleus"/>
    <property type="evidence" value="ECO:0007669"/>
    <property type="project" value="UniProtKB-SubCell"/>
</dbReference>
<evidence type="ECO:0000256" key="13">
    <source>
        <dbReference type="ARBA" id="ARBA00023242"/>
    </source>
</evidence>
<keyword evidence="3" id="KW-0678">Repressor</keyword>
<feature type="domain" description="C2H2-type" evidence="22">
    <location>
        <begin position="1942"/>
        <end position="1970"/>
    </location>
</feature>
<evidence type="ECO:0000313" key="24">
    <source>
        <dbReference type="RefSeq" id="XP_011374718.1"/>
    </source>
</evidence>
<evidence type="ECO:0000256" key="14">
    <source>
        <dbReference type="ARBA" id="ARBA00059497"/>
    </source>
</evidence>
<evidence type="ECO:0000256" key="20">
    <source>
        <dbReference type="SAM" id="MobiDB-lite"/>
    </source>
</evidence>
<dbReference type="GeneID" id="105303061"/>
<dbReference type="FunFam" id="3.30.160.60:FF:001440">
    <property type="entry name" value="Zinc finger homeobox protein 4"/>
    <property type="match status" value="1"/>
</dbReference>
<feature type="compositionally biased region" description="Low complexity" evidence="20">
    <location>
        <begin position="1112"/>
        <end position="1121"/>
    </location>
</feature>
<feature type="region of interest" description="Disordered" evidence="20">
    <location>
        <begin position="2321"/>
        <end position="2341"/>
    </location>
</feature>
<feature type="region of interest" description="Disordered" evidence="20">
    <location>
        <begin position="1289"/>
        <end position="1376"/>
    </location>
</feature>
<feature type="compositionally biased region" description="Polar residues" evidence="20">
    <location>
        <begin position="427"/>
        <end position="442"/>
    </location>
</feature>
<keyword evidence="5" id="KW-0677">Repeat</keyword>
<evidence type="ECO:0000256" key="15">
    <source>
        <dbReference type="ARBA" id="ARBA00067475"/>
    </source>
</evidence>
<dbReference type="RefSeq" id="XP_011374718.1">
    <property type="nucleotide sequence ID" value="XM_011376416.2"/>
</dbReference>
<dbReference type="GO" id="GO:0000981">
    <property type="term" value="F:DNA-binding transcription factor activity, RNA polymerase II-specific"/>
    <property type="evidence" value="ECO:0007669"/>
    <property type="project" value="InterPro"/>
</dbReference>
<keyword evidence="13 18" id="KW-0539">Nucleus</keyword>
<dbReference type="PANTHER" id="PTHR45891">
    <property type="entry name" value="ZINC FINGER HOMEOBOX PROTEIN"/>
    <property type="match status" value="1"/>
</dbReference>
<gene>
    <name evidence="24 25" type="primary">ZFHX4</name>
</gene>
<evidence type="ECO:0000256" key="7">
    <source>
        <dbReference type="ARBA" id="ARBA00022833"/>
    </source>
</evidence>
<feature type="compositionally biased region" description="Basic and acidic residues" evidence="20">
    <location>
        <begin position="2859"/>
        <end position="2868"/>
    </location>
</feature>
<evidence type="ECO:0000256" key="2">
    <source>
        <dbReference type="ARBA" id="ARBA00006991"/>
    </source>
</evidence>
<dbReference type="PROSITE" id="PS50157">
    <property type="entry name" value="ZINC_FINGER_C2H2_2"/>
    <property type="match status" value="7"/>
</dbReference>
<dbReference type="InterPro" id="IPR001356">
    <property type="entry name" value="HD"/>
</dbReference>
<feature type="compositionally biased region" description="Basic and acidic residues" evidence="20">
    <location>
        <begin position="1848"/>
        <end position="1886"/>
    </location>
</feature>
<feature type="compositionally biased region" description="Gly residues" evidence="20">
    <location>
        <begin position="536"/>
        <end position="545"/>
    </location>
</feature>
<feature type="domain" description="Homeobox" evidence="21">
    <location>
        <begin position="2586"/>
        <end position="2646"/>
    </location>
</feature>
<dbReference type="InterPro" id="IPR009057">
    <property type="entry name" value="Homeodomain-like_sf"/>
</dbReference>
<dbReference type="PANTHER" id="PTHR45891:SF2">
    <property type="entry name" value="ZINC FINGER HOMEOBOX PROTEIN 4"/>
    <property type="match status" value="1"/>
</dbReference>
<feature type="domain" description="C2H2-type" evidence="22">
    <location>
        <begin position="2658"/>
        <end position="2686"/>
    </location>
</feature>
<feature type="DNA-binding region" description="Homeobox" evidence="18">
    <location>
        <begin position="2213"/>
        <end position="2272"/>
    </location>
</feature>
<feature type="domain" description="Homeobox" evidence="21">
    <location>
        <begin position="2114"/>
        <end position="2174"/>
    </location>
</feature>
<feature type="compositionally biased region" description="Low complexity" evidence="20">
    <location>
        <begin position="2420"/>
        <end position="2432"/>
    </location>
</feature>
<feature type="compositionally biased region" description="Polar residues" evidence="20">
    <location>
        <begin position="9"/>
        <end position="28"/>
    </location>
</feature>
<feature type="compositionally biased region" description="Basic and acidic residues" evidence="20">
    <location>
        <begin position="2384"/>
        <end position="2402"/>
    </location>
</feature>
<dbReference type="OrthoDB" id="6417226at2759"/>
<dbReference type="Pfam" id="PF00046">
    <property type="entry name" value="Homeodomain"/>
    <property type="match status" value="4"/>
</dbReference>
<keyword evidence="6 17" id="KW-0863">Zinc-finger</keyword>
<feature type="region of interest" description="Disordered" evidence="20">
    <location>
        <begin position="1483"/>
        <end position="1514"/>
    </location>
</feature>
<keyword evidence="23" id="KW-1185">Reference proteome</keyword>
<dbReference type="FunFam" id="3.30.160.60:FF:000446">
    <property type="entry name" value="Zinc finger protein"/>
    <property type="match status" value="1"/>
</dbReference>
<feature type="region of interest" description="Disordered" evidence="20">
    <location>
        <begin position="2858"/>
        <end position="2914"/>
    </location>
</feature>
<protein>
    <recommendedName>
        <fullName evidence="15">Zinc finger homeobox protein 4</fullName>
    </recommendedName>
    <alternativeName>
        <fullName evidence="16">Zinc finger homeodomain protein 4</fullName>
    </alternativeName>
</protein>
<dbReference type="FunFam" id="3.30.160.60:FF:000317">
    <property type="entry name" value="zinc finger homeobox protein 3"/>
    <property type="match status" value="1"/>
</dbReference>
<feature type="compositionally biased region" description="Polar residues" evidence="20">
    <location>
        <begin position="2538"/>
        <end position="2549"/>
    </location>
</feature>
<feature type="DNA-binding region" description="Homeobox" evidence="18">
    <location>
        <begin position="2913"/>
        <end position="2972"/>
    </location>
</feature>
<reference evidence="24 25" key="1">
    <citation type="submission" date="2025-04" db="UniProtKB">
        <authorList>
            <consortium name="RefSeq"/>
        </authorList>
    </citation>
    <scope>IDENTIFICATION</scope>
    <source>
        <tissue evidence="24 25">Kidney</tissue>
    </source>
</reference>
<dbReference type="FunFam" id="1.10.10.60:FF:000096">
    <property type="entry name" value="Zinc finger homeobox protein 4"/>
    <property type="match status" value="1"/>
</dbReference>
<evidence type="ECO:0000259" key="22">
    <source>
        <dbReference type="PROSITE" id="PS50157"/>
    </source>
</evidence>
<feature type="domain" description="C2H2-type" evidence="22">
    <location>
        <begin position="1530"/>
        <end position="1561"/>
    </location>
</feature>
<evidence type="ECO:0000313" key="23">
    <source>
        <dbReference type="Proteomes" id="UP000515202"/>
    </source>
</evidence>
<dbReference type="Pfam" id="PF00096">
    <property type="entry name" value="zf-C2H2"/>
    <property type="match status" value="1"/>
</dbReference>
<feature type="compositionally biased region" description="Basic and acidic residues" evidence="20">
    <location>
        <begin position="444"/>
        <end position="457"/>
    </location>
</feature>
<feature type="compositionally biased region" description="Basic and acidic residues" evidence="20">
    <location>
        <begin position="39"/>
        <end position="55"/>
    </location>
</feature>
<feature type="region of interest" description="Disordered" evidence="20">
    <location>
        <begin position="3540"/>
        <end position="3563"/>
    </location>
</feature>
<feature type="region of interest" description="Disordered" evidence="20">
    <location>
        <begin position="3471"/>
        <end position="3491"/>
    </location>
</feature>
<feature type="region of interest" description="Disordered" evidence="20">
    <location>
        <begin position="1989"/>
        <end position="2056"/>
    </location>
</feature>
<feature type="compositionally biased region" description="Low complexity" evidence="20">
    <location>
        <begin position="3123"/>
        <end position="3144"/>
    </location>
</feature>
<feature type="region of interest" description="Disordered" evidence="20">
    <location>
        <begin position="1111"/>
        <end position="1162"/>
    </location>
</feature>
<dbReference type="InterPro" id="IPR036236">
    <property type="entry name" value="Znf_C2H2_sf"/>
</dbReference>
<evidence type="ECO:0000256" key="11">
    <source>
        <dbReference type="ARBA" id="ARBA00023155"/>
    </source>
</evidence>
<feature type="domain" description="C2H2-type" evidence="22">
    <location>
        <begin position="1582"/>
        <end position="1611"/>
    </location>
</feature>
<keyword evidence="7" id="KW-0862">Zinc</keyword>
<feature type="compositionally biased region" description="Basic and acidic residues" evidence="20">
    <location>
        <begin position="1144"/>
        <end position="1156"/>
    </location>
</feature>
<dbReference type="Gene3D" id="3.30.160.60">
    <property type="entry name" value="Classic Zinc Finger"/>
    <property type="match status" value="5"/>
</dbReference>
<proteinExistence type="inferred from homology"/>
<sequence length="3596" mass="392859">METCDSAPISRQENGQSTSKLCGTTQVDNEVPEKVAGMESDRENSSTDDNLKTDERKSDVLLGFGVENAAAAQVTSAKEIPCNECATSFPSLQKYMEHHCPNARLPVLKDDNESEVSELEDSDVENLTGEIVYQPDGSAYIIEDSKESGQNAQTGANSKLFSAAVFLDSLAAAGEKGDQAASAPVSFYPQIINTFHIASSLGKTFTADQAFPNTSALAGVGPVLHSFRVYDLRHKREKDYLTSDGSAKNSCVSKDVPNNVDLSKFDGCVSDGKRKPVLMCFLCKLSFGYIRSFVTHAVHDHRMTLNDEEQKLLGSKCVSAIIQGIGKDKEPLISFLEPKKSTSVYPHFSTPNLIGPDPTFRGVWSAFHVENGDSLPAGFAFLKGSAGAPSPAEPPRGVAPMPKAEVSLGALSSLVVNAPLTSVSLSHAPSESCKLSQSQNPEDNGDRPRERPVKSEPPDAGDEDDDDAYSNDLDDEEVLGELADSVSNKDFSLLNQSISPLSSSVLKFSDKGASCSAATASDDADKPQQQPQSAGRAGGGGGGGRDFAEAGAGEDGAGSAAPGEPGRGDDDAAAPPHQHGFAPSAPSTPGPGGDASPGSGVECPKCDTVLGSSRSLGGHMTMMHSRNSCKTLKCPKCNWHYKYQQTLEAHMKEKHPEPGGSCVYCKTGQPHPRLARGESYTCGYKPFRCEVCNYSTTTKGNLSIHMQSDKHLNNVQNLQNGNGEQVFGHSAPAPNASLGGCGTPSPSKPKQKPTWRCEVCDYETNVARNLRIHMTSEKHMHNMMLLQQNMKQIQHNLHLGLAPAEAELYQYYLAQNIGLTGMKLENPADAQLMINPFQLDPATAAALAPGLVNNELPPEIRLASGQLMGDDLSLLTAGELSPYISDPALKLFQCAVCNKFTSDSLEALSVHVSGERSLPEEEWRAVIGDIYQCKLCNYNTQLKANFQLHCKTDKHMQKYQLVAHIKEGGKSNEWRLKCIAIGNPVHLKCNACDYYTNSVDKLRLHTTNHRHEAALKLYKHLQKQESAVNPESCYYYCAVCDYSTKVKLNLVQHVRSVKHQQTAGLRKLQLHQQGLAPEEDNLTETFFVKDSPPHELETASLGARACEDDLTEQQLRASSAEEQSEEAEGAIKPTSVAEEDEKDSSERETSEGKTSNKDSGIITPEKELKVSVAGVTQTLLLAKEEDVATKRSKPTEDNKFCHEQFYQCPYCNYNSRDQSRIQMHVLSQHSVQPVICCPLCQDVLSNKMHLQLHLTHLHSVSPDCVEKLLMTVPVPDVMMPNSLLLPAAASEKSERDTPAAITAEGSGKYSGDSPVDDRSMAGLDDSKASVEIKSEEQKPTKEPVEVSEWNKTSSKDAKPPEALQEPLSEQQKRQPLSVSERHVYKFRCNHCSLAFKTMQKLQIHSQYHAIRAATMCNLCQRSFRTFQALKKHLEAGHPELSEAELQQLYASLPVNGELWAEGETVAQDEHALEQEMEREYEVDHEGKASPIGSDSSSIPDDMGSEPKRTLPFRKGPNFTMEKFLDPSRPYKCTVCKESFTQKNILLVHYNSVSHLHKLKKVLQEASSPVPPDSNGSADNKPYKCGTCNVAYSQSSTLEIHMRSVLHQTKARAAKLEPGGPTAGGHGIAANVHSPGQGVLDSMSLAAVSSKDTHLDAKELNKKQSPDLLPAQPAHHAPQSPAQIQMQLQHELQQQAAFFQPQFLNPAFLPHFPMTPEALLQFQQPQFLFPFYIPGTEFSLGPDLGLPGSAAFGMPGMAGMAGSLLEDLKQQIQTQHHVGQTQLQILQQQAQQYQATQAPLQPQKQPPPPPPPPAPTPQQQAQQPQAGKLLKQDQTNLASADGPAPKDAPPYKDTEETADKPEKPKQDFLSEGEGLKEGSKDTKKPKPSEPSIPPPRIASGARGNAAKALLENFGFELVIQYNENRQKVQKKHRSADGDSADKLECGTCGKLFSNVLILKSHQEHVHGQFFPCGALEKFARQYREAYDKLYPISPSSPETPPPPLPPAPLPPAAPQPSSLGPGKMASTVPAPLQAPPPTPPPPPPPPPPPSAPPQVQLPVSLDLPLFPSIMMQPVQHPALPPQLALQLPQMDTLSADLTQLCQQQLGLDPNFLRHSQFKRPRTRITDDQLKILRAYFDINNSPSEEQIQEMAEKSGLSQKVIKHWFRNTLFKERQRNKDSPYNFSNPPITVLEDIRIDPQPSSLEHYKSDASFSKRSSRTRFTDYQLRVLQDFFDTNAYPKDDEIEQLSTVLNLPTRVIVVWFQNARQKARKSYENQAEAKDNEKRELTNERYIRTSNMQYQCKKCNVVFPRIFDLITHQKKQCYKDEDDDAQDESQTEDSMDATDQVVYKHCAAAGQPDAAKNAAVPAAGSGSGTSTPLIPSPKPEPEKTSPKPEYPPEKPKQSDPAPASQGTKPALPLTSTSSDPPQASAAQPQPPKQAPLMGRPPSATQTPVPSSPLQISMTSLQNSLPPQLLQYQCDQCTVAFPSLELWQEHQHMHFLAAQNQFLHSPFLERPMDMPYMIFDPNNPLMTGQLLGGSLSQMPPQTGSSHAPAPATVAASLKRKLDDKEDTNGSEKEGGNSGEDQHRDKRLRTTITPEQLEILYEKYLLDSNPTRKMLDHIAREVGLKKRVVQVWFQNTRARERKGQFRAVGPAQSHKRCPFCRALFKAKSALESHIRSRHWNEGKQAGYSLPPSPLIPAEDGGESPQKYIYFDYPSLPLTKIDLSSENELASTVSTPVSKTAELSPKNLLSPSSFKAECPEDVENLNAPPAEAGYDQNKTDFDETSSVNTAISDATTGDEGNAEMESTVGSAGDVAKAALSPKEPKTLDALPKAATTPTPEVCDEKFLFSLTSPSIHFNDKDGDHDQSFYITDDPDDNADRSETSSIADPSSPNPFGSSNPFKSKNNDRPGHKRFRTQMSNLQLKVLKACFSDYRTPTMQECEMLGNEIGLPKRVVQVWFQNARAKEKKFKINIGKPFMINQSGTEGTKPECALCGVKYSARLSIRDHIFSKQHISKVRETVGSQLDREKDYLAPTTVRQLMAQQELDRIKKASDVLGLAVQQPSVMDSSALHGINLPAAYPGLPGLPPVLLPGMNGPPSLPGFPQNSNTLTPPGAGMLGFPPSAASSPALSLGSAPTKSLLQTPPPPPPPPAPSSLPGQQTEPQNKESEKRPSKPNKVKKIKEEDSEATRPEKHPKKEEKISSALSMLGKVVGETHVDATQLQALQSAIAGDPASLLGGQFLPYFFPGFASYFTPQLPGAVQGGYLPPVCGVESLFPYGPAMPQTLAGLSPGSLLQQYQQTLQDSLQKQQKQQQQQDPPPKPAQAKTSKGDSDPPPNSSEASESKEDKGTAPESTKEEPQLDPKSADFSDTCVVPFVKYEFICRKCQMMFTDEDATVNHQKSFCYFGQPLIDPQETVLRVPVSRYQCLACDVAISGNQALSQHLQSSLHKEKTIKQAMRNAKEHVRLLPHSVCPPDPSTTSTSQSAASSNNTYPHLSCFSMKSWPDILFQASARRAASSPSSPPSLSLPSTVTSSLCSTSGVQTSLPTESCSDESDSELSQKLEDLDNSLEVKAKPASGLDGNFNSVRMDMFSV</sequence>
<keyword evidence="9" id="KW-0175">Coiled coil</keyword>
<feature type="compositionally biased region" description="Pro residues" evidence="20">
    <location>
        <begin position="2031"/>
        <end position="2051"/>
    </location>
</feature>
<evidence type="ECO:0000256" key="5">
    <source>
        <dbReference type="ARBA" id="ARBA00022737"/>
    </source>
</evidence>
<dbReference type="KEGG" id="pvp:105303061"/>
<dbReference type="CTD" id="79776"/>
<feature type="compositionally biased region" description="Pro residues" evidence="20">
    <location>
        <begin position="1996"/>
        <end position="2013"/>
    </location>
</feature>
<evidence type="ECO:0000256" key="8">
    <source>
        <dbReference type="ARBA" id="ARBA00023015"/>
    </source>
</evidence>
<evidence type="ECO:0000256" key="12">
    <source>
        <dbReference type="ARBA" id="ARBA00023163"/>
    </source>
</evidence>
<feature type="compositionally biased region" description="Low complexity" evidence="20">
    <location>
        <begin position="3303"/>
        <end position="3318"/>
    </location>
</feature>
<comment type="subcellular location">
    <subcellularLocation>
        <location evidence="1 18 19">Nucleus</location>
    </subcellularLocation>
</comment>
<feature type="domain" description="Homeobox" evidence="21">
    <location>
        <begin position="2211"/>
        <end position="2271"/>
    </location>
</feature>
<dbReference type="GO" id="GO:0000978">
    <property type="term" value="F:RNA polymerase II cis-regulatory region sequence-specific DNA binding"/>
    <property type="evidence" value="ECO:0007669"/>
    <property type="project" value="TreeGrafter"/>
</dbReference>
<dbReference type="SUPFAM" id="SSF57667">
    <property type="entry name" value="beta-beta-alpha zinc fingers"/>
    <property type="match status" value="5"/>
</dbReference>
<evidence type="ECO:0000256" key="1">
    <source>
        <dbReference type="ARBA" id="ARBA00004123"/>
    </source>
</evidence>
<keyword evidence="12" id="KW-0804">Transcription</keyword>
<feature type="region of interest" description="Disordered" evidence="20">
    <location>
        <begin position="3303"/>
        <end position="3367"/>
    </location>
</feature>
<feature type="DNA-binding region" description="Homeobox" evidence="18">
    <location>
        <begin position="2116"/>
        <end position="2175"/>
    </location>
</feature>
<dbReference type="InterPro" id="IPR017970">
    <property type="entry name" value="Homeobox_CS"/>
</dbReference>
<feature type="domain" description="C2H2-type" evidence="22">
    <location>
        <begin position="1414"/>
        <end position="1442"/>
    </location>
</feature>
<feature type="compositionally biased region" description="Acidic residues" evidence="20">
    <location>
        <begin position="459"/>
        <end position="471"/>
    </location>
</feature>
<feature type="compositionally biased region" description="Pro residues" evidence="20">
    <location>
        <begin position="3145"/>
        <end position="3156"/>
    </location>
</feature>
<dbReference type="FunFam" id="3.30.160.60:FF:000429">
    <property type="entry name" value="Zinc finger homeobox protein 3"/>
    <property type="match status" value="1"/>
</dbReference>
<feature type="compositionally biased region" description="Basic and acidic residues" evidence="20">
    <location>
        <begin position="3183"/>
        <end position="3202"/>
    </location>
</feature>
<dbReference type="PROSITE" id="PS00028">
    <property type="entry name" value="ZINC_FINGER_C2H2_1"/>
    <property type="match status" value="11"/>
</dbReference>
<feature type="compositionally biased region" description="Low complexity" evidence="20">
    <location>
        <begin position="3480"/>
        <end position="3491"/>
    </location>
</feature>
<feature type="region of interest" description="Disordered" evidence="20">
    <location>
        <begin position="3099"/>
        <end position="3202"/>
    </location>
</feature>
<dbReference type="PROSITE" id="PS50071">
    <property type="entry name" value="HOMEOBOX_2"/>
    <property type="match status" value="4"/>
</dbReference>
<comment type="similarity">
    <text evidence="2">Belongs to the krueppel C2H2-type zinc-finger protein family.</text>
</comment>
<feature type="compositionally biased region" description="Low complexity" evidence="20">
    <location>
        <begin position="2891"/>
        <end position="2903"/>
    </location>
</feature>
<name>A0A6P3R3S0_PTEVA</name>
<feature type="region of interest" description="Disordered" evidence="20">
    <location>
        <begin position="510"/>
        <end position="601"/>
    </location>
</feature>
<feature type="compositionally biased region" description="Polar residues" evidence="20">
    <location>
        <begin position="2447"/>
        <end position="2459"/>
    </location>
</feature>
<feature type="compositionally biased region" description="Basic and acidic residues" evidence="20">
    <location>
        <begin position="2563"/>
        <end position="2587"/>
    </location>
</feature>
<keyword evidence="4" id="KW-0479">Metal-binding</keyword>
<feature type="DNA-binding region" description="Homeobox" evidence="18">
    <location>
        <begin position="2588"/>
        <end position="2647"/>
    </location>
</feature>
<comment type="function">
    <text evidence="14">May play a role in neural and muscle differentiation. May be involved in transcriptional regulation.</text>
</comment>
<dbReference type="SMART" id="SM00355">
    <property type="entry name" value="ZnF_C2H2"/>
    <property type="match status" value="23"/>
</dbReference>
<feature type="compositionally biased region" description="Low complexity" evidence="20">
    <location>
        <begin position="2014"/>
        <end position="2030"/>
    </location>
</feature>
<feature type="domain" description="Homeobox" evidence="21">
    <location>
        <begin position="2911"/>
        <end position="2971"/>
    </location>
</feature>
<feature type="region of interest" description="Disordered" evidence="20">
    <location>
        <begin position="2534"/>
        <end position="2593"/>
    </location>
</feature>
<feature type="domain" description="C2H2-type" evidence="22">
    <location>
        <begin position="2299"/>
        <end position="2328"/>
    </location>
</feature>
<dbReference type="Pfam" id="PF24056">
    <property type="entry name" value="zf-C2H2_ZFHX3"/>
    <property type="match status" value="1"/>
</dbReference>
<feature type="region of interest" description="Disordered" evidence="20">
    <location>
        <begin position="2362"/>
        <end position="2459"/>
    </location>
</feature>
<feature type="compositionally biased region" description="Low complexity" evidence="20">
    <location>
        <begin position="1489"/>
        <end position="1501"/>
    </location>
</feature>
<feature type="compositionally biased region" description="Basic and acidic residues" evidence="20">
    <location>
        <begin position="3344"/>
        <end position="3367"/>
    </location>
</feature>
<evidence type="ECO:0000256" key="10">
    <source>
        <dbReference type="ARBA" id="ARBA00023125"/>
    </source>
</evidence>
<feature type="compositionally biased region" description="Acidic residues" evidence="20">
    <location>
        <begin position="2325"/>
        <end position="2341"/>
    </location>
</feature>
<dbReference type="FunFam" id="1.10.10.60:FF:000064">
    <property type="entry name" value="Zinc finger homeobox protein 4"/>
    <property type="match status" value="1"/>
</dbReference>
<feature type="region of interest" description="Disordered" evidence="20">
    <location>
        <begin position="1"/>
        <end position="55"/>
    </location>
</feature>
<feature type="compositionally biased region" description="Basic and acidic residues" evidence="20">
    <location>
        <begin position="1315"/>
        <end position="1344"/>
    </location>
</feature>
<dbReference type="InterPro" id="IPR013087">
    <property type="entry name" value="Znf_C2H2_type"/>
</dbReference>
<dbReference type="InterPro" id="IPR051968">
    <property type="entry name" value="ZnFinger_Homeobox_TR"/>
</dbReference>